<evidence type="ECO:0000313" key="2">
    <source>
        <dbReference type="Proteomes" id="UP000237968"/>
    </source>
</evidence>
<gene>
    <name evidence="1" type="ORF">ENSA5_54220</name>
</gene>
<name>A0A2S9XF96_9BACT</name>
<dbReference type="RefSeq" id="WP_106394634.1">
    <property type="nucleotide sequence ID" value="NZ_PVNK01000238.1"/>
</dbReference>
<organism evidence="1 2">
    <name type="scientific">Enhygromyxa salina</name>
    <dbReference type="NCBI Taxonomy" id="215803"/>
    <lineage>
        <taxon>Bacteria</taxon>
        <taxon>Pseudomonadati</taxon>
        <taxon>Myxococcota</taxon>
        <taxon>Polyangia</taxon>
        <taxon>Nannocystales</taxon>
        <taxon>Nannocystaceae</taxon>
        <taxon>Enhygromyxa</taxon>
    </lineage>
</organism>
<dbReference type="AlphaFoldDB" id="A0A2S9XF96"/>
<dbReference type="EMBL" id="PVNK01000238">
    <property type="protein sequence ID" value="PRP91546.1"/>
    <property type="molecule type" value="Genomic_DNA"/>
</dbReference>
<comment type="caution">
    <text evidence="1">The sequence shown here is derived from an EMBL/GenBank/DDBJ whole genome shotgun (WGS) entry which is preliminary data.</text>
</comment>
<dbReference type="OrthoDB" id="10009618at2"/>
<evidence type="ECO:0000313" key="1">
    <source>
        <dbReference type="EMBL" id="PRP91546.1"/>
    </source>
</evidence>
<protein>
    <submittedName>
        <fullName evidence="1">Uncharacterized protein</fullName>
    </submittedName>
</protein>
<dbReference type="Proteomes" id="UP000237968">
    <property type="component" value="Unassembled WGS sequence"/>
</dbReference>
<proteinExistence type="predicted"/>
<accession>A0A2S9XF96</accession>
<reference evidence="1 2" key="1">
    <citation type="submission" date="2018-03" db="EMBL/GenBank/DDBJ databases">
        <title>Draft Genome Sequences of the Obligatory Marine Myxobacteria Enhygromyxa salina SWB005.</title>
        <authorList>
            <person name="Poehlein A."/>
            <person name="Moghaddam J.A."/>
            <person name="Harms H."/>
            <person name="Alanjari M."/>
            <person name="Koenig G.M."/>
            <person name="Daniel R."/>
            <person name="Schaeberle T.F."/>
        </authorList>
    </citation>
    <scope>NUCLEOTIDE SEQUENCE [LARGE SCALE GENOMIC DNA]</scope>
    <source>
        <strain evidence="1 2">SWB005</strain>
    </source>
</reference>
<sequence length="344" mass="37656">MSETQALLDEVKKLSAALDAAGLKALEDHNDKKVRKAARKAIHVLRSKGVAIPEQARSWAEASVQSMRRHAGPIAMLDMAASPAVTRLTLSLPDDNDGAVLFVGFVDPGDRLLNFQVYYQTDGQQSRTSRDWLRDADGRAIPATWVASRMLWAREHTHRSNFQVPPAIDERLPTLTEFLGQSPSERPQPTFLDEALADVEPASSDLGEILMTSAVHTWPLLFDGNELFERLGNKMEGLEPAEITTEDRLTHIMEASKGDEALRTGLRGPLANALDDAAAVLFLDGSLAEARRVRKLAVDMREADAPESVDGVVNLVQLQLTSAAMQQMREQGGLGGHDHDDEKG</sequence>
<keyword evidence="2" id="KW-1185">Reference proteome</keyword>